<dbReference type="GO" id="GO:0009428">
    <property type="term" value="C:bacterial-type flagellum basal body, distal rod, P ring"/>
    <property type="evidence" value="ECO:0007669"/>
    <property type="project" value="InterPro"/>
</dbReference>
<dbReference type="PANTHER" id="PTHR30381">
    <property type="entry name" value="FLAGELLAR P-RING PERIPLASMIC PROTEIN FLGI"/>
    <property type="match status" value="1"/>
</dbReference>
<comment type="caution">
    <text evidence="4">The sequence shown here is derived from an EMBL/GenBank/DDBJ whole genome shotgun (WGS) entry which is preliminary data.</text>
</comment>
<evidence type="ECO:0000256" key="3">
    <source>
        <dbReference type="ARBA" id="ARBA00022729"/>
    </source>
</evidence>
<evidence type="ECO:0000313" key="4">
    <source>
        <dbReference type="EMBL" id="KKO11648.1"/>
    </source>
</evidence>
<dbReference type="PRINTS" id="PR01010">
    <property type="entry name" value="FLGPRINGFLGI"/>
</dbReference>
<dbReference type="InterPro" id="IPR001782">
    <property type="entry name" value="Flag_FlgI"/>
</dbReference>
<comment type="subcellular location">
    <subcellularLocation>
        <location evidence="2">Bacterial flagellum basal body</location>
    </subcellularLocation>
</comment>
<evidence type="ECO:0000256" key="1">
    <source>
        <dbReference type="ARBA" id="ARBA00002591"/>
    </source>
</evidence>
<keyword evidence="3" id="KW-0732">Signal</keyword>
<comment type="function">
    <text evidence="1">Assembles around the rod to form the L-ring and probably protects the motor/basal body from shearing forces during rotation.</text>
</comment>
<dbReference type="PANTHER" id="PTHR30381:SF0">
    <property type="entry name" value="FLAGELLAR P-RING PROTEIN"/>
    <property type="match status" value="1"/>
</dbReference>
<dbReference type="AlphaFoldDB" id="A0A0F9WGN1"/>
<name>A0A0F9WGN1_9ZZZZ</name>
<protein>
    <recommendedName>
        <fullName evidence="5">Flagellar P-ring protein</fullName>
    </recommendedName>
</protein>
<dbReference type="HAMAP" id="MF_00416">
    <property type="entry name" value="FlgI"/>
    <property type="match status" value="1"/>
</dbReference>
<sequence length="378" mass="39422">MFIQQHSQFKKSLLAGLLIAMQLLLLVTPAHADRIKDIATLNGVQSNQLTGVGLVTGLDGSGDQTTQAPFTAESFAAYLDQFGIPMPSGQNFQLRNVAIVSVQAELPAFTKPGQNIDITVSSLANAASLRGGTLERTLLTGIDGEVYAIAQGNLIVGGLGVQGSDGSSITINIPSVGRIPGGAQTVREVLTAFNVGDHITFNLKRADFTTARRLSRAVNDFMGAGTAEAVDAVSVRIRAPADPQARVAYVSELENIQIEQGDASARVIVNSRTGTIVIGEHVRVSPAAITHGSLSVTISESFGVSQPGPFSDGETVVVPQTNINVTEEDSRMFLFDPGTTLADIVQAINAVGAAPGDLAAILEALKQSGALRADLIVI</sequence>
<gene>
    <name evidence="4" type="ORF">LCGC14_0011430</name>
</gene>
<proteinExistence type="inferred from homology"/>
<dbReference type="NCBIfam" id="NF003676">
    <property type="entry name" value="PRK05303.1"/>
    <property type="match status" value="1"/>
</dbReference>
<dbReference type="GO" id="GO:0005198">
    <property type="term" value="F:structural molecule activity"/>
    <property type="evidence" value="ECO:0007669"/>
    <property type="project" value="InterPro"/>
</dbReference>
<evidence type="ECO:0000256" key="2">
    <source>
        <dbReference type="ARBA" id="ARBA00004117"/>
    </source>
</evidence>
<reference evidence="4" key="1">
    <citation type="journal article" date="2015" name="Nature">
        <title>Complex archaea that bridge the gap between prokaryotes and eukaryotes.</title>
        <authorList>
            <person name="Spang A."/>
            <person name="Saw J.H."/>
            <person name="Jorgensen S.L."/>
            <person name="Zaremba-Niedzwiedzka K."/>
            <person name="Martijn J."/>
            <person name="Lind A.E."/>
            <person name="van Eijk R."/>
            <person name="Schleper C."/>
            <person name="Guy L."/>
            <person name="Ettema T.J."/>
        </authorList>
    </citation>
    <scope>NUCLEOTIDE SEQUENCE</scope>
</reference>
<evidence type="ECO:0008006" key="5">
    <source>
        <dbReference type="Google" id="ProtNLM"/>
    </source>
</evidence>
<dbReference type="GO" id="GO:0071973">
    <property type="term" value="P:bacterial-type flagellum-dependent cell motility"/>
    <property type="evidence" value="ECO:0007669"/>
    <property type="project" value="InterPro"/>
</dbReference>
<dbReference type="Pfam" id="PF02119">
    <property type="entry name" value="FlgI"/>
    <property type="match status" value="1"/>
</dbReference>
<dbReference type="EMBL" id="LAZR01000002">
    <property type="protein sequence ID" value="KKO11648.1"/>
    <property type="molecule type" value="Genomic_DNA"/>
</dbReference>
<organism evidence="4">
    <name type="scientific">marine sediment metagenome</name>
    <dbReference type="NCBI Taxonomy" id="412755"/>
    <lineage>
        <taxon>unclassified sequences</taxon>
        <taxon>metagenomes</taxon>
        <taxon>ecological metagenomes</taxon>
    </lineage>
</organism>
<accession>A0A0F9WGN1</accession>
<dbReference type="GO" id="GO:0030288">
    <property type="term" value="C:outer membrane-bounded periplasmic space"/>
    <property type="evidence" value="ECO:0007669"/>
    <property type="project" value="InterPro"/>
</dbReference>